<feature type="region of interest" description="Disordered" evidence="9">
    <location>
        <begin position="1"/>
        <end position="21"/>
    </location>
</feature>
<dbReference type="Gene3D" id="3.40.50.300">
    <property type="entry name" value="P-loop containing nucleotide triphosphate hydrolases"/>
    <property type="match status" value="1"/>
</dbReference>
<dbReference type="Gene3D" id="1.20.1560.10">
    <property type="entry name" value="ABC transporter type 1, transmembrane domain"/>
    <property type="match status" value="1"/>
</dbReference>
<evidence type="ECO:0000256" key="5">
    <source>
        <dbReference type="ARBA" id="ARBA00022741"/>
    </source>
</evidence>
<feature type="transmembrane region" description="Helical" evidence="10">
    <location>
        <begin position="272"/>
        <end position="295"/>
    </location>
</feature>
<dbReference type="GO" id="GO:0034040">
    <property type="term" value="F:ATPase-coupled lipid transmembrane transporter activity"/>
    <property type="evidence" value="ECO:0007669"/>
    <property type="project" value="TreeGrafter"/>
</dbReference>
<comment type="caution">
    <text evidence="13">The sequence shown here is derived from an EMBL/GenBank/DDBJ whole genome shotgun (WGS) entry which is preliminary data.</text>
</comment>
<keyword evidence="3" id="KW-1003">Cell membrane</keyword>
<feature type="transmembrane region" description="Helical" evidence="10">
    <location>
        <begin position="301"/>
        <end position="320"/>
    </location>
</feature>
<dbReference type="InterPro" id="IPR017871">
    <property type="entry name" value="ABC_transporter-like_CS"/>
</dbReference>
<evidence type="ECO:0000256" key="3">
    <source>
        <dbReference type="ARBA" id="ARBA00022475"/>
    </source>
</evidence>
<reference evidence="13" key="1">
    <citation type="submission" date="2023-01" db="EMBL/GenBank/DDBJ databases">
        <title>Genome sequencing of Photorhabdus bodei 09-20.</title>
        <authorList>
            <person name="Kalindamar S."/>
            <person name="Kumru S."/>
        </authorList>
    </citation>
    <scope>NUCLEOTIDE SEQUENCE</scope>
    <source>
        <strain evidence="13">09-20</strain>
    </source>
</reference>
<dbReference type="PROSITE" id="PS50893">
    <property type="entry name" value="ABC_TRANSPORTER_2"/>
    <property type="match status" value="1"/>
</dbReference>
<comment type="subcellular location">
    <subcellularLocation>
        <location evidence="1">Cell membrane</location>
        <topology evidence="1">Multi-pass membrane protein</topology>
    </subcellularLocation>
</comment>
<dbReference type="PROSITE" id="PS50929">
    <property type="entry name" value="ABC_TM1F"/>
    <property type="match status" value="1"/>
</dbReference>
<dbReference type="EMBL" id="JAQMFO010000003">
    <property type="protein sequence ID" value="MDB6370949.1"/>
    <property type="molecule type" value="Genomic_DNA"/>
</dbReference>
<keyword evidence="6 13" id="KW-0067">ATP-binding</keyword>
<feature type="domain" description="ABC transmembrane type-1" evidence="12">
    <location>
        <begin position="59"/>
        <end position="332"/>
    </location>
</feature>
<dbReference type="InterPro" id="IPR003439">
    <property type="entry name" value="ABC_transporter-like_ATP-bd"/>
</dbReference>
<feature type="domain" description="ABC transporter" evidence="11">
    <location>
        <begin position="362"/>
        <end position="597"/>
    </location>
</feature>
<dbReference type="Pfam" id="PF00005">
    <property type="entry name" value="ABC_tran"/>
    <property type="match status" value="1"/>
</dbReference>
<evidence type="ECO:0000259" key="11">
    <source>
        <dbReference type="PROSITE" id="PS50893"/>
    </source>
</evidence>
<keyword evidence="5" id="KW-0547">Nucleotide-binding</keyword>
<evidence type="ECO:0000256" key="6">
    <source>
        <dbReference type="ARBA" id="ARBA00022840"/>
    </source>
</evidence>
<dbReference type="InterPro" id="IPR027417">
    <property type="entry name" value="P-loop_NTPase"/>
</dbReference>
<feature type="transmembrane region" description="Helical" evidence="10">
    <location>
        <begin position="86"/>
        <end position="108"/>
    </location>
</feature>
<dbReference type="PROSITE" id="PS00211">
    <property type="entry name" value="ABC_TRANSPORTER_1"/>
    <property type="match status" value="1"/>
</dbReference>
<evidence type="ECO:0000313" key="13">
    <source>
        <dbReference type="EMBL" id="MDB6370949.1"/>
    </source>
</evidence>
<evidence type="ECO:0000256" key="7">
    <source>
        <dbReference type="ARBA" id="ARBA00022989"/>
    </source>
</evidence>
<evidence type="ECO:0000313" key="14">
    <source>
        <dbReference type="Proteomes" id="UP001212996"/>
    </source>
</evidence>
<evidence type="ECO:0000256" key="2">
    <source>
        <dbReference type="ARBA" id="ARBA00022448"/>
    </source>
</evidence>
<sequence>MKNWSRSKVHTPDSGLLGGEKKPGQEQIIMGLFNRLQQHLSPKQQRVWFKGLLYKQFDTVAIMAQLAIAAWAITHLGESDNPMLPLITLGLLVILLLLRFTFMARALCKLTIAAYGLGIEIRRSLLQRLVSMSVATIRGLSAGKIALTLSEDVQWQENQSAYTTPQIACQVMMLTLIYLALFWFDWVVAGSALLVLMVGMFILGAIRKKLDEILRLRATMMADVSEAIVEYAQGMSFIRAAAATTTVEQRFDREIDQLRVAFRRGVFRSIPLLSLFYIIIDTSVVVGILAGALRFNSPEALTLSEILITILLLFATITPLRGIIPLLNITALTQVGETHIAEIEAVATQASGPLAAPDKYDVEVNNISFSYPGTNQPAIQNVSFYAPQGSMTAIVGPSGSGKSTLAYLLLSFYQLDKGEIRLGGNNIHHYQTQALYDTVTMVFQETALFQDTVANNLRLGDPGATQLELEQAARLANIHDTIMALPQGYDTPLGVDGGTLSGGERQRLAIARAILKQSPVLFLDEATASLDPENEQLIQQAFDSLTQNKTVFVIAHRLSTITRADQILVMDHGTLCDSGTHNELLGRCSLYQSLWENHLGSEEHWHLYPNKPNKV</sequence>
<keyword evidence="7 10" id="KW-1133">Transmembrane helix</keyword>
<organism evidence="13 14">
    <name type="scientific">Photorhabdus bodei</name>
    <dbReference type="NCBI Taxonomy" id="2029681"/>
    <lineage>
        <taxon>Bacteria</taxon>
        <taxon>Pseudomonadati</taxon>
        <taxon>Pseudomonadota</taxon>
        <taxon>Gammaproteobacteria</taxon>
        <taxon>Enterobacterales</taxon>
        <taxon>Morganellaceae</taxon>
        <taxon>Photorhabdus</taxon>
    </lineage>
</organism>
<dbReference type="SUPFAM" id="SSF52540">
    <property type="entry name" value="P-loop containing nucleoside triphosphate hydrolases"/>
    <property type="match status" value="1"/>
</dbReference>
<dbReference type="InterPro" id="IPR036640">
    <property type="entry name" value="ABC1_TM_sf"/>
</dbReference>
<dbReference type="RefSeq" id="WP_271865781.1">
    <property type="nucleotide sequence ID" value="NZ_JAQMFO010000003.1"/>
</dbReference>
<accession>A0AAW6BCU2</accession>
<dbReference type="GO" id="GO:0016887">
    <property type="term" value="F:ATP hydrolysis activity"/>
    <property type="evidence" value="ECO:0007669"/>
    <property type="project" value="InterPro"/>
</dbReference>
<dbReference type="GO" id="GO:0005524">
    <property type="term" value="F:ATP binding"/>
    <property type="evidence" value="ECO:0007669"/>
    <property type="project" value="UniProtKB-KW"/>
</dbReference>
<dbReference type="SMART" id="SM00382">
    <property type="entry name" value="AAA"/>
    <property type="match status" value="1"/>
</dbReference>
<dbReference type="PANTHER" id="PTHR24221">
    <property type="entry name" value="ATP-BINDING CASSETTE SUB-FAMILY B"/>
    <property type="match status" value="1"/>
</dbReference>
<gene>
    <name evidence="13" type="ORF">PH362_02945</name>
</gene>
<evidence type="ECO:0000256" key="10">
    <source>
        <dbReference type="SAM" id="Phobius"/>
    </source>
</evidence>
<dbReference type="GO" id="GO:0140359">
    <property type="term" value="F:ABC-type transporter activity"/>
    <property type="evidence" value="ECO:0007669"/>
    <property type="project" value="InterPro"/>
</dbReference>
<feature type="transmembrane region" description="Helical" evidence="10">
    <location>
        <begin position="52"/>
        <end position="74"/>
    </location>
</feature>
<dbReference type="InterPro" id="IPR039421">
    <property type="entry name" value="Type_1_exporter"/>
</dbReference>
<dbReference type="SUPFAM" id="SSF90123">
    <property type="entry name" value="ABC transporter transmembrane region"/>
    <property type="match status" value="1"/>
</dbReference>
<protein>
    <submittedName>
        <fullName evidence="13">ABC transporter ATP-binding protein</fullName>
    </submittedName>
</protein>
<keyword evidence="8 10" id="KW-0472">Membrane</keyword>
<evidence type="ECO:0000259" key="12">
    <source>
        <dbReference type="PROSITE" id="PS50929"/>
    </source>
</evidence>
<evidence type="ECO:0000256" key="1">
    <source>
        <dbReference type="ARBA" id="ARBA00004651"/>
    </source>
</evidence>
<keyword evidence="2" id="KW-0813">Transport</keyword>
<keyword evidence="4 10" id="KW-0812">Transmembrane</keyword>
<dbReference type="Pfam" id="PF00664">
    <property type="entry name" value="ABC_membrane"/>
    <property type="match status" value="1"/>
</dbReference>
<dbReference type="GO" id="GO:0005886">
    <property type="term" value="C:plasma membrane"/>
    <property type="evidence" value="ECO:0007669"/>
    <property type="project" value="UniProtKB-SubCell"/>
</dbReference>
<dbReference type="AlphaFoldDB" id="A0AAW6BCU2"/>
<evidence type="ECO:0000256" key="8">
    <source>
        <dbReference type="ARBA" id="ARBA00023136"/>
    </source>
</evidence>
<dbReference type="FunFam" id="3.40.50.300:FF:000221">
    <property type="entry name" value="Multidrug ABC transporter ATP-binding protein"/>
    <property type="match status" value="1"/>
</dbReference>
<evidence type="ECO:0000256" key="9">
    <source>
        <dbReference type="SAM" id="MobiDB-lite"/>
    </source>
</evidence>
<dbReference type="Proteomes" id="UP001212996">
    <property type="component" value="Unassembled WGS sequence"/>
</dbReference>
<name>A0AAW6BCU2_9GAMM</name>
<dbReference type="InterPro" id="IPR011527">
    <property type="entry name" value="ABC1_TM_dom"/>
</dbReference>
<evidence type="ECO:0000256" key="4">
    <source>
        <dbReference type="ARBA" id="ARBA00022692"/>
    </source>
</evidence>
<proteinExistence type="predicted"/>
<dbReference type="PANTHER" id="PTHR24221:SF397">
    <property type="entry name" value="ABC TRANSPORTER, ATP-BINDING TRANSMEMBRANE PROTEIN"/>
    <property type="match status" value="1"/>
</dbReference>
<dbReference type="InterPro" id="IPR003593">
    <property type="entry name" value="AAA+_ATPase"/>
</dbReference>
<feature type="transmembrane region" description="Helical" evidence="10">
    <location>
        <begin position="181"/>
        <end position="206"/>
    </location>
</feature>